<accession>A0A8J3KDG4</accession>
<dbReference type="PRINTS" id="PR00081">
    <property type="entry name" value="GDHRDH"/>
</dbReference>
<proteinExistence type="inferred from homology"/>
<feature type="region of interest" description="Disordered" evidence="4">
    <location>
        <begin position="23"/>
        <end position="48"/>
    </location>
</feature>
<organism evidence="5 6">
    <name type="scientific">Catellatospora citrea</name>
    <dbReference type="NCBI Taxonomy" id="53366"/>
    <lineage>
        <taxon>Bacteria</taxon>
        <taxon>Bacillati</taxon>
        <taxon>Actinomycetota</taxon>
        <taxon>Actinomycetes</taxon>
        <taxon>Micromonosporales</taxon>
        <taxon>Micromonosporaceae</taxon>
        <taxon>Catellatospora</taxon>
    </lineage>
</organism>
<dbReference type="PROSITE" id="PS00061">
    <property type="entry name" value="ADH_SHORT"/>
    <property type="match status" value="1"/>
</dbReference>
<evidence type="ECO:0000313" key="6">
    <source>
        <dbReference type="Proteomes" id="UP000659904"/>
    </source>
</evidence>
<dbReference type="EMBL" id="BONH01000009">
    <property type="protein sequence ID" value="GIF97642.1"/>
    <property type="molecule type" value="Genomic_DNA"/>
</dbReference>
<evidence type="ECO:0000256" key="4">
    <source>
        <dbReference type="SAM" id="MobiDB-lite"/>
    </source>
</evidence>
<dbReference type="AlphaFoldDB" id="A0A8J3KDG4"/>
<dbReference type="InterPro" id="IPR002347">
    <property type="entry name" value="SDR_fam"/>
</dbReference>
<reference evidence="5 6" key="1">
    <citation type="submission" date="2021-01" db="EMBL/GenBank/DDBJ databases">
        <title>Whole genome shotgun sequence of Catellatospora citrea NBRC 14495.</title>
        <authorList>
            <person name="Komaki H."/>
            <person name="Tamura T."/>
        </authorList>
    </citation>
    <scope>NUCLEOTIDE SEQUENCE [LARGE SCALE GENOMIC DNA]</scope>
    <source>
        <strain evidence="5 6">NBRC 14495</strain>
    </source>
</reference>
<comment type="caution">
    <text evidence="5">The sequence shown here is derived from an EMBL/GenBank/DDBJ whole genome shotgun (WGS) entry which is preliminary data.</text>
</comment>
<sequence>MESVDAVGVAPAVFPAIVSSSVPPPGADRAASRPHRPAVHHRKEEMSHTDTPVVLITGATSGIGFETALRLSQLGTAVIIHGPHELPVRQALTRLQHRGADVRYLDGAVADFARLGEVVALAEHVHARHRRLDVLVNNAAMAAPAARCRSTDGNELTLQVNYLAHYLLSRLLRERLRAADGRVISVSSATHRATDLDWTDPQRQLAYRPQVAYAQSKLALTMFSRALAQREPQLTAISVDPGSTDTALLPSYGGIGQPATAGADAVLQLCSARIRVRTGAFYTGLQIGVPNPLVHDDKALDRLWRLSTALVGLDRAIAARAA</sequence>
<dbReference type="Gene3D" id="3.40.50.720">
    <property type="entry name" value="NAD(P)-binding Rossmann-like Domain"/>
    <property type="match status" value="1"/>
</dbReference>
<name>A0A8J3KDG4_9ACTN</name>
<evidence type="ECO:0000256" key="2">
    <source>
        <dbReference type="ARBA" id="ARBA00023002"/>
    </source>
</evidence>
<dbReference type="GO" id="GO:0016491">
    <property type="term" value="F:oxidoreductase activity"/>
    <property type="evidence" value="ECO:0007669"/>
    <property type="project" value="UniProtKB-KW"/>
</dbReference>
<keyword evidence="2" id="KW-0560">Oxidoreductase</keyword>
<dbReference type="PANTHER" id="PTHR24320">
    <property type="entry name" value="RETINOL DEHYDROGENASE"/>
    <property type="match status" value="1"/>
</dbReference>
<dbReference type="InterPro" id="IPR020904">
    <property type="entry name" value="Sc_DH/Rdtase_CS"/>
</dbReference>
<dbReference type="PANTHER" id="PTHR24320:SF148">
    <property type="entry name" value="NAD(P)-BINDING ROSSMANN-FOLD SUPERFAMILY PROTEIN"/>
    <property type="match status" value="1"/>
</dbReference>
<evidence type="ECO:0000313" key="5">
    <source>
        <dbReference type="EMBL" id="GIF97642.1"/>
    </source>
</evidence>
<dbReference type="SUPFAM" id="SSF51735">
    <property type="entry name" value="NAD(P)-binding Rossmann-fold domains"/>
    <property type="match status" value="1"/>
</dbReference>
<feature type="compositionally biased region" description="Basic residues" evidence="4">
    <location>
        <begin position="32"/>
        <end position="41"/>
    </location>
</feature>
<evidence type="ECO:0000256" key="1">
    <source>
        <dbReference type="ARBA" id="ARBA00006484"/>
    </source>
</evidence>
<dbReference type="Proteomes" id="UP000659904">
    <property type="component" value="Unassembled WGS sequence"/>
</dbReference>
<dbReference type="InterPro" id="IPR036291">
    <property type="entry name" value="NAD(P)-bd_dom_sf"/>
</dbReference>
<dbReference type="Pfam" id="PF00106">
    <property type="entry name" value="adh_short"/>
    <property type="match status" value="1"/>
</dbReference>
<evidence type="ECO:0000256" key="3">
    <source>
        <dbReference type="RuleBase" id="RU000363"/>
    </source>
</evidence>
<dbReference type="PRINTS" id="PR00080">
    <property type="entry name" value="SDRFAMILY"/>
</dbReference>
<comment type="similarity">
    <text evidence="1 3">Belongs to the short-chain dehydrogenases/reductases (SDR) family.</text>
</comment>
<gene>
    <name evidence="5" type="ORF">Cci01nite_27360</name>
</gene>
<keyword evidence="6" id="KW-1185">Reference proteome</keyword>
<protein>
    <submittedName>
        <fullName evidence="5">Retinol dehydrogenase</fullName>
    </submittedName>
</protein>